<dbReference type="InterPro" id="IPR015802">
    <property type="entry name" value="Cu_amine_oxidase_N3"/>
</dbReference>
<feature type="compositionally biased region" description="Basic and acidic residues" evidence="9">
    <location>
        <begin position="31"/>
        <end position="45"/>
    </location>
</feature>
<feature type="active site" description="Proton acceptor" evidence="6">
    <location>
        <position position="332"/>
    </location>
</feature>
<evidence type="ECO:0000256" key="4">
    <source>
        <dbReference type="ARBA" id="ARBA00023002"/>
    </source>
</evidence>
<proteinExistence type="inferred from homology"/>
<dbReference type="InterPro" id="IPR015800">
    <property type="entry name" value="Cu_amine_oxidase_N2"/>
</dbReference>
<dbReference type="RefSeq" id="WP_145286066.1">
    <property type="nucleotide sequence ID" value="NZ_CP036291.1"/>
</dbReference>
<dbReference type="InterPro" id="IPR015798">
    <property type="entry name" value="Cu_amine_oxidase_C"/>
</dbReference>
<dbReference type="PANTHER" id="PTHR10638:SF41">
    <property type="entry name" value="AMINE OXIDASE"/>
    <property type="match status" value="1"/>
</dbReference>
<dbReference type="GO" id="GO:0008131">
    <property type="term" value="F:primary methylamine oxidase activity"/>
    <property type="evidence" value="ECO:0007669"/>
    <property type="project" value="InterPro"/>
</dbReference>
<evidence type="ECO:0000256" key="5">
    <source>
        <dbReference type="ARBA" id="ARBA00023008"/>
    </source>
</evidence>
<name>A0A518DDC9_9BACT</name>
<dbReference type="Gene3D" id="2.70.98.20">
    <property type="entry name" value="Copper amine oxidase, catalytic domain"/>
    <property type="match status" value="1"/>
</dbReference>
<keyword evidence="15" id="KW-1185">Reference proteome</keyword>
<dbReference type="InterPro" id="IPR036460">
    <property type="entry name" value="Cu_amine_oxidase_C_sf"/>
</dbReference>
<dbReference type="PROSITE" id="PS01165">
    <property type="entry name" value="COPPER_AMINE_OXID_2"/>
    <property type="match status" value="1"/>
</dbReference>
<dbReference type="AlphaFoldDB" id="A0A518DDC9"/>
<feature type="domain" description="Copper amine oxidase N3-terminal" evidence="13">
    <location>
        <begin position="133"/>
        <end position="231"/>
    </location>
</feature>
<comment type="similarity">
    <text evidence="1 8">Belongs to the copper/topaquinone oxidase family.</text>
</comment>
<dbReference type="Proteomes" id="UP000317429">
    <property type="component" value="Chromosome"/>
</dbReference>
<dbReference type="EMBL" id="CP036291">
    <property type="protein sequence ID" value="QDU89470.1"/>
    <property type="molecule type" value="Genomic_DNA"/>
</dbReference>
<evidence type="ECO:0000259" key="12">
    <source>
        <dbReference type="Pfam" id="PF02727"/>
    </source>
</evidence>
<dbReference type="EC" id="1.4.3.-" evidence="8"/>
<evidence type="ECO:0000313" key="15">
    <source>
        <dbReference type="Proteomes" id="UP000317429"/>
    </source>
</evidence>
<comment type="cofactor">
    <cofactor evidence="8">
        <name>Cu cation</name>
        <dbReference type="ChEBI" id="CHEBI:23378"/>
    </cofactor>
    <text evidence="8">Contains 1 topaquinone per subunit.</text>
</comment>
<dbReference type="NCBIfam" id="NF008559">
    <property type="entry name" value="PRK11504.1"/>
    <property type="match status" value="1"/>
</dbReference>
<keyword evidence="2 8" id="KW-0479">Metal-binding</keyword>
<evidence type="ECO:0000256" key="7">
    <source>
        <dbReference type="PIRSR" id="PIRSR600269-51"/>
    </source>
</evidence>
<feature type="region of interest" description="Disordered" evidence="9">
    <location>
        <begin position="18"/>
        <end position="48"/>
    </location>
</feature>
<comment type="PTM">
    <text evidence="7 8">Topaquinone (TPQ) is generated by copper-dependent autoxidation of a specific tyrosyl residue.</text>
</comment>
<feature type="domain" description="Copper amine oxidase catalytic" evidence="11">
    <location>
        <begin position="256"/>
        <end position="673"/>
    </location>
</feature>
<dbReference type="GO" id="GO:0048038">
    <property type="term" value="F:quinone binding"/>
    <property type="evidence" value="ECO:0007669"/>
    <property type="project" value="InterPro"/>
</dbReference>
<dbReference type="OrthoDB" id="9772590at2"/>
<organism evidence="14 15">
    <name type="scientific">Pirellulimonas nuda</name>
    <dbReference type="NCBI Taxonomy" id="2528009"/>
    <lineage>
        <taxon>Bacteria</taxon>
        <taxon>Pseudomonadati</taxon>
        <taxon>Planctomycetota</taxon>
        <taxon>Planctomycetia</taxon>
        <taxon>Pirellulales</taxon>
        <taxon>Lacipirellulaceae</taxon>
        <taxon>Pirellulimonas</taxon>
    </lineage>
</organism>
<accession>A0A518DDC9</accession>
<evidence type="ECO:0000313" key="14">
    <source>
        <dbReference type="EMBL" id="QDU89470.1"/>
    </source>
</evidence>
<gene>
    <name evidence="14" type="primary">maoII</name>
    <name evidence="14" type="ORF">Pla175_28600</name>
</gene>
<evidence type="ECO:0000256" key="10">
    <source>
        <dbReference type="SAM" id="SignalP"/>
    </source>
</evidence>
<evidence type="ECO:0000256" key="3">
    <source>
        <dbReference type="ARBA" id="ARBA00022772"/>
    </source>
</evidence>
<dbReference type="InterPro" id="IPR016182">
    <property type="entry name" value="Cu_amine_oxidase_N-reg"/>
</dbReference>
<dbReference type="Pfam" id="PF01179">
    <property type="entry name" value="Cu_amine_oxid"/>
    <property type="match status" value="1"/>
</dbReference>
<keyword evidence="3 6" id="KW-0801">TPQ</keyword>
<dbReference type="InterPro" id="IPR049947">
    <property type="entry name" value="Cu_Am_Ox_Cu-bd"/>
</dbReference>
<evidence type="ECO:0000259" key="13">
    <source>
        <dbReference type="Pfam" id="PF02728"/>
    </source>
</evidence>
<dbReference type="GO" id="GO:0005507">
    <property type="term" value="F:copper ion binding"/>
    <property type="evidence" value="ECO:0007669"/>
    <property type="project" value="InterPro"/>
</dbReference>
<dbReference type="PANTHER" id="PTHR10638">
    <property type="entry name" value="COPPER AMINE OXIDASE"/>
    <property type="match status" value="1"/>
</dbReference>
<evidence type="ECO:0000256" key="2">
    <source>
        <dbReference type="ARBA" id="ARBA00022723"/>
    </source>
</evidence>
<dbReference type="InterPro" id="IPR049948">
    <property type="entry name" value="Cu_Am_ox_TPQ-bd"/>
</dbReference>
<feature type="domain" description="Copper amine oxidase N2-terminal" evidence="12">
    <location>
        <begin position="43"/>
        <end position="126"/>
    </location>
</feature>
<dbReference type="KEGG" id="pnd:Pla175_28600"/>
<feature type="chain" id="PRO_5021901727" description="Amine oxidase" evidence="10">
    <location>
        <begin position="22"/>
        <end position="677"/>
    </location>
</feature>
<reference evidence="14 15" key="1">
    <citation type="submission" date="2019-02" db="EMBL/GenBank/DDBJ databases">
        <title>Deep-cultivation of Planctomycetes and their phenomic and genomic characterization uncovers novel biology.</title>
        <authorList>
            <person name="Wiegand S."/>
            <person name="Jogler M."/>
            <person name="Boedeker C."/>
            <person name="Pinto D."/>
            <person name="Vollmers J."/>
            <person name="Rivas-Marin E."/>
            <person name="Kohn T."/>
            <person name="Peeters S.H."/>
            <person name="Heuer A."/>
            <person name="Rast P."/>
            <person name="Oberbeckmann S."/>
            <person name="Bunk B."/>
            <person name="Jeske O."/>
            <person name="Meyerdierks A."/>
            <person name="Storesund J.E."/>
            <person name="Kallscheuer N."/>
            <person name="Luecker S."/>
            <person name="Lage O.M."/>
            <person name="Pohl T."/>
            <person name="Merkel B.J."/>
            <person name="Hornburger P."/>
            <person name="Mueller R.-W."/>
            <person name="Bruemmer F."/>
            <person name="Labrenz M."/>
            <person name="Spormann A.M."/>
            <person name="Op den Camp H."/>
            <person name="Overmann J."/>
            <person name="Amann R."/>
            <person name="Jetten M.S.M."/>
            <person name="Mascher T."/>
            <person name="Medema M.H."/>
            <person name="Devos D.P."/>
            <person name="Kaster A.-K."/>
            <person name="Ovreas L."/>
            <person name="Rohde M."/>
            <person name="Galperin M.Y."/>
            <person name="Jogler C."/>
        </authorList>
    </citation>
    <scope>NUCLEOTIDE SEQUENCE [LARGE SCALE GENOMIC DNA]</scope>
    <source>
        <strain evidence="14 15">Pla175</strain>
    </source>
</reference>
<dbReference type="PROSITE" id="PS01164">
    <property type="entry name" value="COPPER_AMINE_OXID_1"/>
    <property type="match status" value="1"/>
</dbReference>
<keyword evidence="4 8" id="KW-0560">Oxidoreductase</keyword>
<dbReference type="GO" id="GO:0009308">
    <property type="term" value="P:amine metabolic process"/>
    <property type="evidence" value="ECO:0007669"/>
    <property type="project" value="UniProtKB-UniRule"/>
</dbReference>
<evidence type="ECO:0000256" key="9">
    <source>
        <dbReference type="SAM" id="MobiDB-lite"/>
    </source>
</evidence>
<dbReference type="Pfam" id="PF02728">
    <property type="entry name" value="Cu_amine_oxidN3"/>
    <property type="match status" value="1"/>
</dbReference>
<feature type="modified residue" description="2',4',5'-topaquinone" evidence="7">
    <location>
        <position position="416"/>
    </location>
</feature>
<evidence type="ECO:0000256" key="8">
    <source>
        <dbReference type="RuleBase" id="RU000672"/>
    </source>
</evidence>
<feature type="signal peptide" evidence="10">
    <location>
        <begin position="1"/>
        <end position="21"/>
    </location>
</feature>
<dbReference type="Pfam" id="PF02727">
    <property type="entry name" value="Cu_amine_oxidN2"/>
    <property type="match status" value="1"/>
</dbReference>
<evidence type="ECO:0000259" key="11">
    <source>
        <dbReference type="Pfam" id="PF01179"/>
    </source>
</evidence>
<dbReference type="SUPFAM" id="SSF49998">
    <property type="entry name" value="Amine oxidase catalytic domain"/>
    <property type="match status" value="1"/>
</dbReference>
<feature type="active site" description="Schiff-base intermediate with substrate; via topaquinone" evidence="6">
    <location>
        <position position="416"/>
    </location>
</feature>
<dbReference type="InterPro" id="IPR000269">
    <property type="entry name" value="Cu_amine_oxidase"/>
</dbReference>
<protein>
    <recommendedName>
        <fullName evidence="8">Amine oxidase</fullName>
        <ecNumber evidence="8">1.4.3.-</ecNumber>
    </recommendedName>
</protein>
<dbReference type="Gene3D" id="3.10.450.40">
    <property type="match status" value="2"/>
</dbReference>
<dbReference type="SUPFAM" id="SSF54416">
    <property type="entry name" value="Amine oxidase N-terminal region"/>
    <property type="match status" value="2"/>
</dbReference>
<keyword evidence="5 8" id="KW-0186">Copper</keyword>
<sequence precursor="true">MKKSTLAVLASLMLAAPTGHAAPQPDGNATVKDDAWKKRSPDHPLDPLTHGEVQAAVEALRSAGRFADGVFVPTLVLREPSKESVRDWAPGAPLKREAFAVVLDRANRVKAEAVIDLATNTVTSWTEITGSQPHVLVEEFYGVPEIVKADPDWCAAMAKRGVTDVSKVHVDTWAAGVLPAEGAVPGARLCRAIAFYRGEGKNPYARPIEGVVAVVDVELGKVIQVLDTGVRPIAKKAPEFDAASLGAPRTGLKPLSIEQPEGPSFAINGHEVRWQNWRFRYAMHPREGLVLYTIGFEDGGKLRPILYRASHSEMIVPYGDPDPNWYWRAAFDEGEYGMGRLCNELQEGLDAPGNAVFVDAVLANETGVPELRRNAVAFFERDGGILWKHCDEDAGLRYVRRSRELVVLHTVTVGNYDYILKWIFHQDGVLEVRAEASGILLAKGAPQALCETCIAAAEGKAVEGDERVGTLVDHQVIAPNHQHFFSVRLDFDIDGPQNSVAEVNVSSFPAGPDNPQLNAFQVEKTPLVSERQAQRDINLDSHRHWKIYNPSVKTALGHYPSYLLVPGDNSVPYIHPDSATRKRARFVDHHFWATAYRPEEVYAAGPHPNQNPASEGMPEWISDNQSLEDRDLVVWYTMGLTHVPRPEEWPIMPTAGMGFKLVPMSFFNENPTLDVPE</sequence>
<evidence type="ECO:0000256" key="6">
    <source>
        <dbReference type="PIRSR" id="PIRSR600269-50"/>
    </source>
</evidence>
<evidence type="ECO:0000256" key="1">
    <source>
        <dbReference type="ARBA" id="ARBA00007983"/>
    </source>
</evidence>
<keyword evidence="10" id="KW-0732">Signal</keyword>